<reference evidence="1 2" key="1">
    <citation type="journal article" date="2022" name="Int. J. Syst. Evol. Microbiol.">
        <title>Noviherbaspirillum aridicola sp. nov., isolated from an arid soil in Pakistan.</title>
        <authorList>
            <person name="Khan I.U."/>
            <person name="Saqib M."/>
            <person name="Amin A."/>
            <person name="Hussain F."/>
            <person name="Li L."/>
            <person name="Liu Y.H."/>
            <person name="Fang B.Z."/>
            <person name="Ahmed I."/>
            <person name="Li W.J."/>
        </authorList>
    </citation>
    <scope>NUCLEOTIDE SEQUENCE [LARGE SCALE GENOMIC DNA]</scope>
    <source>
        <strain evidence="1 2">NCCP-691</strain>
    </source>
</reference>
<dbReference type="Proteomes" id="UP000887222">
    <property type="component" value="Unassembled WGS sequence"/>
</dbReference>
<dbReference type="Pfam" id="PF05635">
    <property type="entry name" value="23S_rRNA_IVP"/>
    <property type="match status" value="1"/>
</dbReference>
<dbReference type="CDD" id="cd16377">
    <property type="entry name" value="23S_rRNA_IVP_like"/>
    <property type="match status" value="1"/>
</dbReference>
<dbReference type="Gene3D" id="1.20.1440.60">
    <property type="entry name" value="23S rRNA-intervening sequence"/>
    <property type="match status" value="1"/>
</dbReference>
<protein>
    <submittedName>
        <fullName evidence="1">Four helix bundle protein</fullName>
    </submittedName>
</protein>
<comment type="caution">
    <text evidence="1">The sequence shown here is derived from an EMBL/GenBank/DDBJ whole genome shotgun (WGS) entry which is preliminary data.</text>
</comment>
<organism evidence="1 2">
    <name type="scientific">Noviherbaspirillum aridicola</name>
    <dbReference type="NCBI Taxonomy" id="2849687"/>
    <lineage>
        <taxon>Bacteria</taxon>
        <taxon>Pseudomonadati</taxon>
        <taxon>Pseudomonadota</taxon>
        <taxon>Betaproteobacteria</taxon>
        <taxon>Burkholderiales</taxon>
        <taxon>Oxalobacteraceae</taxon>
        <taxon>Noviherbaspirillum</taxon>
    </lineage>
</organism>
<proteinExistence type="predicted"/>
<evidence type="ECO:0000313" key="1">
    <source>
        <dbReference type="EMBL" id="GIZ54150.1"/>
    </source>
</evidence>
<dbReference type="PANTHER" id="PTHR38471:SF2">
    <property type="entry name" value="FOUR HELIX BUNDLE PROTEIN"/>
    <property type="match status" value="1"/>
</dbReference>
<dbReference type="SUPFAM" id="SSF158446">
    <property type="entry name" value="IVS-encoded protein-like"/>
    <property type="match status" value="1"/>
</dbReference>
<dbReference type="EMBL" id="BPMK01000043">
    <property type="protein sequence ID" value="GIZ54150.1"/>
    <property type="molecule type" value="Genomic_DNA"/>
</dbReference>
<accession>A0ABQ4QA88</accession>
<dbReference type="InterPro" id="IPR012657">
    <property type="entry name" value="23S_rRNA-intervening_sequence"/>
</dbReference>
<dbReference type="InterPro" id="IPR036583">
    <property type="entry name" value="23S_rRNA_IVS_sf"/>
</dbReference>
<dbReference type="PANTHER" id="PTHR38471">
    <property type="entry name" value="FOUR HELIX BUNDLE PROTEIN"/>
    <property type="match status" value="1"/>
</dbReference>
<name>A0ABQ4QA88_9BURK</name>
<gene>
    <name evidence="1" type="ORF">NCCP691_41640</name>
</gene>
<sequence length="118" mass="13858">MAHRFEDLDVFQRAYKLSLEVHRVSLEMPAIEQGALADQIRRASKSICANLAEGFGKQAQSKAEFKRFILFSIGSADEMRVWIRYCVDLGYIDQTTWQHWRDEYEDIAKMLQGLWRKV</sequence>
<evidence type="ECO:0000313" key="2">
    <source>
        <dbReference type="Proteomes" id="UP000887222"/>
    </source>
</evidence>
<dbReference type="NCBIfam" id="TIGR02436">
    <property type="entry name" value="four helix bundle protein"/>
    <property type="match status" value="1"/>
</dbReference>
<keyword evidence="2" id="KW-1185">Reference proteome</keyword>